<sequence length="279" mass="31566">MKRSADFAILRSVGWKRKKIVRILIVEVLLISILPVIPFSIVNRSFAIGDGYQSIFLFLILFLITGISYYSGSRHSIIQTPRQALNSEVKDSRAFRLLNIRSITGFAYNQMFRRPARFLLLALVIAMTSFMIFIILSTQQSLQNELHVSFVGETLNVQLSGLQNLYVAMGIILTTAVMLLLIYLNLSERQKEFHVLKAIGWKFKRVRIYLIIEAIGISAIGTIVGSTAALILLLQVPSFQITWWIGILVLAMPVLQQLIFTLLLVTMMNRKGTSMLKEA</sequence>
<feature type="transmembrane region" description="Helical" evidence="7">
    <location>
        <begin position="241"/>
        <end position="265"/>
    </location>
</feature>
<dbReference type="GO" id="GO:0005886">
    <property type="term" value="C:plasma membrane"/>
    <property type="evidence" value="ECO:0007669"/>
    <property type="project" value="UniProtKB-SubCell"/>
</dbReference>
<evidence type="ECO:0000256" key="5">
    <source>
        <dbReference type="ARBA" id="ARBA00023136"/>
    </source>
</evidence>
<evidence type="ECO:0000256" key="6">
    <source>
        <dbReference type="ARBA" id="ARBA00038076"/>
    </source>
</evidence>
<dbReference type="InterPro" id="IPR003838">
    <property type="entry name" value="ABC3_permease_C"/>
</dbReference>
<dbReference type="Pfam" id="PF02687">
    <property type="entry name" value="FtsX"/>
    <property type="match status" value="1"/>
</dbReference>
<evidence type="ECO:0000313" key="9">
    <source>
        <dbReference type="EMBL" id="MDW0115769.1"/>
    </source>
</evidence>
<feature type="domain" description="ABC3 transporter permease C-terminal" evidence="8">
    <location>
        <begin position="166"/>
        <end position="266"/>
    </location>
</feature>
<comment type="subcellular location">
    <subcellularLocation>
        <location evidence="1">Cell membrane</location>
        <topology evidence="1">Multi-pass membrane protein</topology>
    </subcellularLocation>
</comment>
<protein>
    <recommendedName>
        <fullName evidence="8">ABC3 transporter permease C-terminal domain-containing protein</fullName>
    </recommendedName>
</protein>
<dbReference type="PANTHER" id="PTHR30572:SF4">
    <property type="entry name" value="ABC TRANSPORTER PERMEASE YTRF"/>
    <property type="match status" value="1"/>
</dbReference>
<keyword evidence="3 7" id="KW-0812">Transmembrane</keyword>
<dbReference type="Proteomes" id="UP001271648">
    <property type="component" value="Unassembled WGS sequence"/>
</dbReference>
<evidence type="ECO:0000259" key="8">
    <source>
        <dbReference type="Pfam" id="PF02687"/>
    </source>
</evidence>
<feature type="transmembrane region" description="Helical" evidence="7">
    <location>
        <begin position="20"/>
        <end position="42"/>
    </location>
</feature>
<organism evidence="9 10">
    <name type="scientific">Sporosarcina thermotolerans</name>
    <dbReference type="NCBI Taxonomy" id="633404"/>
    <lineage>
        <taxon>Bacteria</taxon>
        <taxon>Bacillati</taxon>
        <taxon>Bacillota</taxon>
        <taxon>Bacilli</taxon>
        <taxon>Bacillales</taxon>
        <taxon>Caryophanaceae</taxon>
        <taxon>Sporosarcina</taxon>
    </lineage>
</organism>
<evidence type="ECO:0000256" key="1">
    <source>
        <dbReference type="ARBA" id="ARBA00004651"/>
    </source>
</evidence>
<proteinExistence type="inferred from homology"/>
<evidence type="ECO:0000256" key="3">
    <source>
        <dbReference type="ARBA" id="ARBA00022692"/>
    </source>
</evidence>
<dbReference type="RefSeq" id="WP_381426965.1">
    <property type="nucleotide sequence ID" value="NZ_JAUBDJ010000001.1"/>
</dbReference>
<dbReference type="AlphaFoldDB" id="A0AAW9A4R2"/>
<dbReference type="EMBL" id="JAUBDJ010000001">
    <property type="protein sequence ID" value="MDW0115769.1"/>
    <property type="molecule type" value="Genomic_DNA"/>
</dbReference>
<keyword evidence="4 7" id="KW-1133">Transmembrane helix</keyword>
<comment type="similarity">
    <text evidence="6">Belongs to the ABC-4 integral membrane protein family.</text>
</comment>
<feature type="transmembrane region" description="Helical" evidence="7">
    <location>
        <begin position="207"/>
        <end position="235"/>
    </location>
</feature>
<evidence type="ECO:0000313" key="10">
    <source>
        <dbReference type="Proteomes" id="UP001271648"/>
    </source>
</evidence>
<keyword evidence="2" id="KW-1003">Cell membrane</keyword>
<dbReference type="InterPro" id="IPR050250">
    <property type="entry name" value="Macrolide_Exporter_MacB"/>
</dbReference>
<keyword evidence="5 7" id="KW-0472">Membrane</keyword>
<evidence type="ECO:0000256" key="4">
    <source>
        <dbReference type="ARBA" id="ARBA00022989"/>
    </source>
</evidence>
<dbReference type="GO" id="GO:0022857">
    <property type="term" value="F:transmembrane transporter activity"/>
    <property type="evidence" value="ECO:0007669"/>
    <property type="project" value="TreeGrafter"/>
</dbReference>
<gene>
    <name evidence="9" type="ORF">QTL97_02295</name>
</gene>
<reference evidence="9 10" key="1">
    <citation type="submission" date="2023-06" db="EMBL/GenBank/DDBJ databases">
        <title>Sporosarcina sp. nov., isolated from Korean traditional fermented seafood 'Jeotgal'.</title>
        <authorList>
            <person name="Yang A.I."/>
            <person name="Shin N.-R."/>
        </authorList>
    </citation>
    <scope>NUCLEOTIDE SEQUENCE [LARGE SCALE GENOMIC DNA]</scope>
    <source>
        <strain evidence="9 10">KCTC43456</strain>
    </source>
</reference>
<comment type="caution">
    <text evidence="9">The sequence shown here is derived from an EMBL/GenBank/DDBJ whole genome shotgun (WGS) entry which is preliminary data.</text>
</comment>
<dbReference type="PANTHER" id="PTHR30572">
    <property type="entry name" value="MEMBRANE COMPONENT OF TRANSPORTER-RELATED"/>
    <property type="match status" value="1"/>
</dbReference>
<accession>A0AAW9A4R2</accession>
<name>A0AAW9A4R2_9BACL</name>
<keyword evidence="10" id="KW-1185">Reference proteome</keyword>
<feature type="transmembrane region" description="Helical" evidence="7">
    <location>
        <begin position="54"/>
        <end position="72"/>
    </location>
</feature>
<evidence type="ECO:0000256" key="2">
    <source>
        <dbReference type="ARBA" id="ARBA00022475"/>
    </source>
</evidence>
<feature type="transmembrane region" description="Helical" evidence="7">
    <location>
        <begin position="165"/>
        <end position="186"/>
    </location>
</feature>
<evidence type="ECO:0000256" key="7">
    <source>
        <dbReference type="SAM" id="Phobius"/>
    </source>
</evidence>
<feature type="transmembrane region" description="Helical" evidence="7">
    <location>
        <begin position="118"/>
        <end position="136"/>
    </location>
</feature>